<dbReference type="CDD" id="cd05233">
    <property type="entry name" value="SDR_c"/>
    <property type="match status" value="1"/>
</dbReference>
<dbReference type="AlphaFoldDB" id="A0A3L7ZPK2"/>
<proteinExistence type="inferred from homology"/>
<dbReference type="InterPro" id="IPR051122">
    <property type="entry name" value="SDR_DHRS6-like"/>
</dbReference>
<dbReference type="SUPFAM" id="SSF51735">
    <property type="entry name" value="NAD(P)-binding Rossmann-fold domains"/>
    <property type="match status" value="1"/>
</dbReference>
<sequence>MSLPVSNPFSLEGKRVLVTGASSGIGRAIAVACSRMGSKVIITARNEKRLDETMSLLFGDGHQLVVADLTEEIQREFLVEQLPKLDGIVQNAGVGSRVPCKSIEEKDISEIFNPNLVAPILLQKSLIGEKKINKGASIVFIASMAAKYPSVGNTIYSASKGAVISYAKVLALELASRLIRVNCICPAMVWTDLITKNGIDKEVLEEAQLKYPLKRYGTPEDIANLSVFLLSEASSWMTGSCVEINGGGEGTLI</sequence>
<evidence type="ECO:0000256" key="1">
    <source>
        <dbReference type="ARBA" id="ARBA00006484"/>
    </source>
</evidence>
<reference evidence="3 4" key="1">
    <citation type="submission" date="2018-09" db="EMBL/GenBank/DDBJ databases">
        <title>Murine metabolic-syndrome-specific gut microbial biobank.</title>
        <authorList>
            <person name="Liu C."/>
        </authorList>
    </citation>
    <scope>NUCLEOTIDE SEQUENCE [LARGE SCALE GENOMIC DNA]</scope>
    <source>
        <strain evidence="3 4">8-P5</strain>
    </source>
</reference>
<name>A0A3L7ZPK2_PARDI</name>
<dbReference type="InterPro" id="IPR020904">
    <property type="entry name" value="Sc_DH/Rdtase_CS"/>
</dbReference>
<evidence type="ECO:0000313" key="3">
    <source>
        <dbReference type="EMBL" id="RLT73191.1"/>
    </source>
</evidence>
<dbReference type="Gene3D" id="3.40.50.720">
    <property type="entry name" value="NAD(P)-binding Rossmann-like Domain"/>
    <property type="match status" value="1"/>
</dbReference>
<dbReference type="PANTHER" id="PTHR43477:SF1">
    <property type="entry name" value="DIHYDROANTICAPSIN 7-DEHYDROGENASE"/>
    <property type="match status" value="1"/>
</dbReference>
<dbReference type="OrthoDB" id="9803333at2"/>
<dbReference type="PANTHER" id="PTHR43477">
    <property type="entry name" value="DIHYDROANTICAPSIN 7-DEHYDROGENASE"/>
    <property type="match status" value="1"/>
</dbReference>
<protein>
    <submittedName>
        <fullName evidence="3">SDR family oxidoreductase</fullName>
    </submittedName>
</protein>
<dbReference type="GO" id="GO:0016491">
    <property type="term" value="F:oxidoreductase activity"/>
    <property type="evidence" value="ECO:0007669"/>
    <property type="project" value="UniProtKB-KW"/>
</dbReference>
<organism evidence="3 4">
    <name type="scientific">Parabacteroides distasonis</name>
    <dbReference type="NCBI Taxonomy" id="823"/>
    <lineage>
        <taxon>Bacteria</taxon>
        <taxon>Pseudomonadati</taxon>
        <taxon>Bacteroidota</taxon>
        <taxon>Bacteroidia</taxon>
        <taxon>Bacteroidales</taxon>
        <taxon>Tannerellaceae</taxon>
        <taxon>Parabacteroides</taxon>
    </lineage>
</organism>
<dbReference type="PRINTS" id="PR00080">
    <property type="entry name" value="SDRFAMILY"/>
</dbReference>
<dbReference type="Pfam" id="PF13561">
    <property type="entry name" value="adh_short_C2"/>
    <property type="match status" value="1"/>
</dbReference>
<dbReference type="InterPro" id="IPR002347">
    <property type="entry name" value="SDR_fam"/>
</dbReference>
<dbReference type="EMBL" id="RAYI01000020">
    <property type="protein sequence ID" value="RLT73191.1"/>
    <property type="molecule type" value="Genomic_DNA"/>
</dbReference>
<gene>
    <name evidence="3" type="ORF">D7V78_11630</name>
</gene>
<evidence type="ECO:0000313" key="4">
    <source>
        <dbReference type="Proteomes" id="UP000278164"/>
    </source>
</evidence>
<dbReference type="PRINTS" id="PR00081">
    <property type="entry name" value="GDHRDH"/>
</dbReference>
<dbReference type="FunFam" id="3.40.50.720:FF:000084">
    <property type="entry name" value="Short-chain dehydrogenase reductase"/>
    <property type="match status" value="1"/>
</dbReference>
<dbReference type="PROSITE" id="PS00061">
    <property type="entry name" value="ADH_SHORT"/>
    <property type="match status" value="1"/>
</dbReference>
<keyword evidence="2" id="KW-0560">Oxidoreductase</keyword>
<dbReference type="RefSeq" id="WP_121736349.1">
    <property type="nucleotide sequence ID" value="NZ_QXXG01000032.1"/>
</dbReference>
<evidence type="ECO:0000256" key="2">
    <source>
        <dbReference type="ARBA" id="ARBA00023002"/>
    </source>
</evidence>
<accession>A0A3L7ZPK2</accession>
<dbReference type="Proteomes" id="UP000278164">
    <property type="component" value="Unassembled WGS sequence"/>
</dbReference>
<comment type="caution">
    <text evidence="3">The sequence shown here is derived from an EMBL/GenBank/DDBJ whole genome shotgun (WGS) entry which is preliminary data.</text>
</comment>
<dbReference type="InterPro" id="IPR036291">
    <property type="entry name" value="NAD(P)-bd_dom_sf"/>
</dbReference>
<comment type="similarity">
    <text evidence="1">Belongs to the short-chain dehydrogenases/reductases (SDR) family.</text>
</comment>